<accession>A0A2P6TVL2</accession>
<evidence type="ECO:0000256" key="1">
    <source>
        <dbReference type="SAM" id="MobiDB-lite"/>
    </source>
</evidence>
<proteinExistence type="predicted"/>
<comment type="caution">
    <text evidence="2">The sequence shown here is derived from an EMBL/GenBank/DDBJ whole genome shotgun (WGS) entry which is preliminary data.</text>
</comment>
<protein>
    <submittedName>
        <fullName evidence="2">Kinase-like superfamily</fullName>
    </submittedName>
</protein>
<dbReference type="EMBL" id="LHPG02000005">
    <property type="protein sequence ID" value="PRW58099.1"/>
    <property type="molecule type" value="Genomic_DNA"/>
</dbReference>
<organism evidence="2 3">
    <name type="scientific">Chlorella sorokiniana</name>
    <name type="common">Freshwater green alga</name>
    <dbReference type="NCBI Taxonomy" id="3076"/>
    <lineage>
        <taxon>Eukaryota</taxon>
        <taxon>Viridiplantae</taxon>
        <taxon>Chlorophyta</taxon>
        <taxon>core chlorophytes</taxon>
        <taxon>Trebouxiophyceae</taxon>
        <taxon>Chlorellales</taxon>
        <taxon>Chlorellaceae</taxon>
        <taxon>Chlorella clade</taxon>
        <taxon>Chlorella</taxon>
    </lineage>
</organism>
<dbReference type="Proteomes" id="UP000239899">
    <property type="component" value="Unassembled WGS sequence"/>
</dbReference>
<name>A0A2P6TVL2_CHLSO</name>
<dbReference type="GO" id="GO:0016301">
    <property type="term" value="F:kinase activity"/>
    <property type="evidence" value="ECO:0007669"/>
    <property type="project" value="UniProtKB-KW"/>
</dbReference>
<reference evidence="2 3" key="1">
    <citation type="journal article" date="2018" name="Plant J.">
        <title>Genome sequences of Chlorella sorokiniana UTEX 1602 and Micractinium conductrix SAG 241.80: implications to maltose excretion by a green alga.</title>
        <authorList>
            <person name="Arriola M.B."/>
            <person name="Velmurugan N."/>
            <person name="Zhang Y."/>
            <person name="Plunkett M.H."/>
            <person name="Hondzo H."/>
            <person name="Barney B.M."/>
        </authorList>
    </citation>
    <scope>NUCLEOTIDE SEQUENCE [LARGE SCALE GENOMIC DNA]</scope>
    <source>
        <strain evidence="3">UTEX 1602</strain>
    </source>
</reference>
<dbReference type="SUPFAM" id="SSF56112">
    <property type="entry name" value="Protein kinase-like (PK-like)"/>
    <property type="match status" value="1"/>
</dbReference>
<gene>
    <name evidence="2" type="ORF">C2E21_2885</name>
</gene>
<feature type="region of interest" description="Disordered" evidence="1">
    <location>
        <begin position="287"/>
        <end position="330"/>
    </location>
</feature>
<sequence>MDGVVVGKFLGAGMQARVYQLQSKDGRPLGKVLKVNRGDIGSQMLNNNQVWVGMDKEWKIGTQLRTTLQQADGSLPGFMAVNDAVLRKSETGVDPRRGRVRFAGMVLGELRGWEVYKRIDTPEFHNVHYLKEMLFQVFSALDRAQRKLGFSHADLGMRNVMEHFPQTWEEIPGGAAAAGHVPHIPGYTCNTNGSRLPLGPKVEFKIIDFGISKMSAKLAEAAGGREAQEHVARMQTMFGHGRRVIFEGKSKRSGLEMESSDFEHEPMGWLKRLLRRRSSDQQFHMCRLKTTPRAGTPDLSSAPSETVSTDDDASSSSGEPQRYATQAPDEVVLSEEEVRRTCKWAALKKKKSPIETLYRSFWHRKGDVFHLLLGMALALDDRVWPAEDADDVHSLLSLVYHVTGLRLTASFAEAGQGQERSLFGKLACIGRPQVVGDEEEGGSDPGDGRSTYHLGRRAAMGHFLKRHWFRFKASGMAAGQAWAHITPFNSGLLAGEALVHPLFRSYRSCRPPQAETPVPVGKLFPGAVPTKTHNNTAAAAAVRPGRTGAATAEAAAAQA</sequence>
<feature type="compositionally biased region" description="Polar residues" evidence="1">
    <location>
        <begin position="298"/>
        <end position="307"/>
    </location>
</feature>
<evidence type="ECO:0000313" key="2">
    <source>
        <dbReference type="EMBL" id="PRW58099.1"/>
    </source>
</evidence>
<keyword evidence="3" id="KW-1185">Reference proteome</keyword>
<dbReference type="Gene3D" id="1.10.510.10">
    <property type="entry name" value="Transferase(Phosphotransferase) domain 1"/>
    <property type="match status" value="1"/>
</dbReference>
<dbReference type="OrthoDB" id="508592at2759"/>
<dbReference type="AlphaFoldDB" id="A0A2P6TVL2"/>
<evidence type="ECO:0000313" key="3">
    <source>
        <dbReference type="Proteomes" id="UP000239899"/>
    </source>
</evidence>
<dbReference type="InterPro" id="IPR011009">
    <property type="entry name" value="Kinase-like_dom_sf"/>
</dbReference>